<evidence type="ECO:0000256" key="1">
    <source>
        <dbReference type="ARBA" id="ARBA00004141"/>
    </source>
</evidence>
<dbReference type="EMBL" id="JAGXEW010000057">
    <property type="protein sequence ID" value="KAK1150687.1"/>
    <property type="molecule type" value="Genomic_DNA"/>
</dbReference>
<dbReference type="InterPro" id="IPR004031">
    <property type="entry name" value="PMP22/EMP/MP20/Claudin"/>
</dbReference>
<dbReference type="EMBL" id="JAGXEW010000064">
    <property type="protein sequence ID" value="KAK1150376.1"/>
    <property type="molecule type" value="Genomic_DNA"/>
</dbReference>
<dbReference type="Gene3D" id="1.20.140.150">
    <property type="match status" value="1"/>
</dbReference>
<feature type="transmembrane region" description="Helical" evidence="6">
    <location>
        <begin position="136"/>
        <end position="159"/>
    </location>
</feature>
<evidence type="ECO:0000313" key="10">
    <source>
        <dbReference type="Proteomes" id="UP001230051"/>
    </source>
</evidence>
<evidence type="ECO:0000256" key="2">
    <source>
        <dbReference type="ARBA" id="ARBA00006864"/>
    </source>
</evidence>
<evidence type="ECO:0000313" key="9">
    <source>
        <dbReference type="EMBL" id="KAK1150687.1"/>
    </source>
</evidence>
<keyword evidence="10" id="KW-1185">Reference proteome</keyword>
<evidence type="ECO:0000256" key="7">
    <source>
        <dbReference type="SAM" id="SignalP"/>
    </source>
</evidence>
<keyword evidence="3 6" id="KW-0812">Transmembrane</keyword>
<proteinExistence type="inferred from homology"/>
<dbReference type="InterPro" id="IPR004032">
    <property type="entry name" value="PMP22_EMP_MP20"/>
</dbReference>
<organism evidence="9 10">
    <name type="scientific">Acipenser oxyrinchus oxyrinchus</name>
    <dbReference type="NCBI Taxonomy" id="40147"/>
    <lineage>
        <taxon>Eukaryota</taxon>
        <taxon>Metazoa</taxon>
        <taxon>Chordata</taxon>
        <taxon>Craniata</taxon>
        <taxon>Vertebrata</taxon>
        <taxon>Euteleostomi</taxon>
        <taxon>Actinopterygii</taxon>
        <taxon>Chondrostei</taxon>
        <taxon>Acipenseriformes</taxon>
        <taxon>Acipenseridae</taxon>
        <taxon>Acipenser</taxon>
    </lineage>
</organism>
<name>A0AAD8CFZ3_ACIOX</name>
<gene>
    <name evidence="9" type="primary">EMP3</name>
    <name evidence="9" type="ORF">AOXY_G33746</name>
    <name evidence="8" type="ORF">AOXY_G34338</name>
</gene>
<dbReference type="Proteomes" id="UP001230051">
    <property type="component" value="Unassembled WGS sequence"/>
</dbReference>
<dbReference type="PANTHER" id="PTHR10671:SF8">
    <property type="entry name" value="EPITHELIAL MEMBRANE PROTEIN 3"/>
    <property type="match status" value="1"/>
</dbReference>
<evidence type="ECO:0000313" key="8">
    <source>
        <dbReference type="EMBL" id="KAK1150376.1"/>
    </source>
</evidence>
<dbReference type="Pfam" id="PF00822">
    <property type="entry name" value="PMP22_Claudin"/>
    <property type="match status" value="1"/>
</dbReference>
<protein>
    <submittedName>
        <fullName evidence="9">Epithelial membrane protein 3-like</fullName>
    </submittedName>
</protein>
<feature type="chain" id="PRO_5042442114" evidence="7">
    <location>
        <begin position="30"/>
        <end position="165"/>
    </location>
</feature>
<comment type="similarity">
    <text evidence="2 6">Belongs to the PMP-22/EMP/MP20 family.</text>
</comment>
<evidence type="ECO:0000256" key="5">
    <source>
        <dbReference type="ARBA" id="ARBA00023136"/>
    </source>
</evidence>
<dbReference type="GO" id="GO:0005886">
    <property type="term" value="C:plasma membrane"/>
    <property type="evidence" value="ECO:0007669"/>
    <property type="project" value="TreeGrafter"/>
</dbReference>
<dbReference type="AlphaFoldDB" id="A0AAD8CFZ3"/>
<keyword evidence="4 6" id="KW-1133">Transmembrane helix</keyword>
<feature type="transmembrane region" description="Helical" evidence="6">
    <location>
        <begin position="96"/>
        <end position="116"/>
    </location>
</feature>
<dbReference type="InterPro" id="IPR050579">
    <property type="entry name" value="PMP-22/EMP/MP20-like"/>
</dbReference>
<reference evidence="9" key="1">
    <citation type="submission" date="2022-02" db="EMBL/GenBank/DDBJ databases">
        <title>Atlantic sturgeon de novo genome assembly.</title>
        <authorList>
            <person name="Stock M."/>
            <person name="Klopp C."/>
            <person name="Guiguen Y."/>
            <person name="Cabau C."/>
            <person name="Parinello H."/>
            <person name="Santidrian Yebra-Pimentel E."/>
            <person name="Kuhl H."/>
            <person name="Dirks R.P."/>
            <person name="Guessner J."/>
            <person name="Wuertz S."/>
            <person name="Du K."/>
            <person name="Schartl M."/>
        </authorList>
    </citation>
    <scope>NUCLEOTIDE SEQUENCE</scope>
    <source>
        <strain evidence="9">STURGEONOMICS-FGT-2020</strain>
        <tissue evidence="9">Whole blood</tissue>
    </source>
</reference>
<comment type="caution">
    <text evidence="9">The sequence shown here is derived from an EMBL/GenBank/DDBJ whole genome shotgun (WGS) entry which is preliminary data.</text>
</comment>
<dbReference type="PRINTS" id="PR01453">
    <property type="entry name" value="EPMEMFAMILY"/>
</dbReference>
<feature type="signal peptide" evidence="7">
    <location>
        <begin position="1"/>
        <end position="29"/>
    </location>
</feature>
<evidence type="ECO:0000256" key="4">
    <source>
        <dbReference type="ARBA" id="ARBA00022989"/>
    </source>
</evidence>
<evidence type="ECO:0000256" key="6">
    <source>
        <dbReference type="RuleBase" id="RU363088"/>
    </source>
</evidence>
<evidence type="ECO:0000256" key="3">
    <source>
        <dbReference type="ARBA" id="ARBA00022692"/>
    </source>
</evidence>
<comment type="caution">
    <text evidence="6">Lacks conserved residue(s) required for the propagation of feature annotation.</text>
</comment>
<keyword evidence="5 6" id="KW-0472">Membrane</keyword>
<comment type="subcellular location">
    <subcellularLocation>
        <location evidence="1 6">Membrane</location>
        <topology evidence="1 6">Multi-pass membrane protein</topology>
    </subcellularLocation>
</comment>
<accession>A0AAD8CFZ3</accession>
<dbReference type="PANTHER" id="PTHR10671">
    <property type="entry name" value="EPITHELIAL MEMBRANE PROTEIN-RELATED"/>
    <property type="match status" value="1"/>
</dbReference>
<keyword evidence="7" id="KW-0732">Signal</keyword>
<feature type="transmembrane region" description="Helical" evidence="6">
    <location>
        <begin position="62"/>
        <end position="84"/>
    </location>
</feature>
<sequence>MAALLIAVTVLHLLSLAMLFTAMLDKVWWVSPAVRNTDLWYNCLYTNYTGTWLCANSADNDWLHAVQALMVVSVLFSAVSFLLFLCQLYSLRRGGLFYITGIFQIFAGLTVFSASLIYSLHAPEILSDSSLPPAGHFGYCFVVAWLCVPALLFSGVLYIHLRKKE</sequence>